<accession>A0ABV6R4U3</accession>
<keyword evidence="2" id="KW-1185">Reference proteome</keyword>
<evidence type="ECO:0000313" key="2">
    <source>
        <dbReference type="Proteomes" id="UP001589906"/>
    </source>
</evidence>
<name>A0ABV6R4U3_9CAUL</name>
<comment type="caution">
    <text evidence="1">The sequence shown here is derived from an EMBL/GenBank/DDBJ whole genome shotgun (WGS) entry which is preliminary data.</text>
</comment>
<dbReference type="PROSITE" id="PS51257">
    <property type="entry name" value="PROKAR_LIPOPROTEIN"/>
    <property type="match status" value="1"/>
</dbReference>
<evidence type="ECO:0000313" key="1">
    <source>
        <dbReference type="EMBL" id="MFC0634647.1"/>
    </source>
</evidence>
<dbReference type="RefSeq" id="WP_376836678.1">
    <property type="nucleotide sequence ID" value="NZ_JBHLSW010000007.1"/>
</dbReference>
<protein>
    <recommendedName>
        <fullName evidence="3">Lipoprotein</fullName>
    </recommendedName>
</protein>
<gene>
    <name evidence="1" type="ORF">ACFFGE_12265</name>
</gene>
<dbReference type="Proteomes" id="UP001589906">
    <property type="component" value="Unassembled WGS sequence"/>
</dbReference>
<sequence length="74" mass="7822">MRRGLLLGIIALAACSPPPPDAKAFADDPDAAIRAVADCDAGARHPDCAASREGLAEARRRDRMDAYARTFGEP</sequence>
<proteinExistence type="predicted"/>
<evidence type="ECO:0008006" key="3">
    <source>
        <dbReference type="Google" id="ProtNLM"/>
    </source>
</evidence>
<dbReference type="EMBL" id="JBHLSW010000007">
    <property type="protein sequence ID" value="MFC0634647.1"/>
    <property type="molecule type" value="Genomic_DNA"/>
</dbReference>
<reference evidence="1 2" key="1">
    <citation type="submission" date="2024-09" db="EMBL/GenBank/DDBJ databases">
        <authorList>
            <person name="Sun Q."/>
            <person name="Mori K."/>
        </authorList>
    </citation>
    <scope>NUCLEOTIDE SEQUENCE [LARGE SCALE GENOMIC DNA]</scope>
    <source>
        <strain evidence="1 2">NCAIM B.02621</strain>
    </source>
</reference>
<organism evidence="1 2">
    <name type="scientific">Brevundimonas balnearis</name>
    <dbReference type="NCBI Taxonomy" id="1572858"/>
    <lineage>
        <taxon>Bacteria</taxon>
        <taxon>Pseudomonadati</taxon>
        <taxon>Pseudomonadota</taxon>
        <taxon>Alphaproteobacteria</taxon>
        <taxon>Caulobacterales</taxon>
        <taxon>Caulobacteraceae</taxon>
        <taxon>Brevundimonas</taxon>
    </lineage>
</organism>